<keyword evidence="2" id="KW-1133">Transmembrane helix</keyword>
<reference evidence="3" key="2">
    <citation type="submission" date="2023-07" db="EMBL/GenBank/DDBJ databases">
        <authorList>
            <consortium name="Lawrence Berkeley National Laboratory"/>
            <person name="Haridas S."/>
            <person name="Hensen N."/>
            <person name="Bonometti L."/>
            <person name="Westerberg I."/>
            <person name="Brannstrom I.O."/>
            <person name="Guillou S."/>
            <person name="Cros-Aarteil S."/>
            <person name="Calhoun S."/>
            <person name="Kuo A."/>
            <person name="Mondo S."/>
            <person name="Pangilinan J."/>
            <person name="Riley R."/>
            <person name="LaButti K."/>
            <person name="Andreopoulos B."/>
            <person name="Lipzen A."/>
            <person name="Chen C."/>
            <person name="Yanf M."/>
            <person name="Daum C."/>
            <person name="Ng V."/>
            <person name="Clum A."/>
            <person name="Steindorff A."/>
            <person name="Ohm R."/>
            <person name="Martin F."/>
            <person name="Silar P."/>
            <person name="Natvig D."/>
            <person name="Lalanne C."/>
            <person name="Gautier V."/>
            <person name="Ament-velasquez S.L."/>
            <person name="Kruys A."/>
            <person name="Hutchinson M.I."/>
            <person name="Powell A.J."/>
            <person name="Barry K."/>
            <person name="Miller A.N."/>
            <person name="Grigoriev I.V."/>
            <person name="Debuchy R."/>
            <person name="Gladieux P."/>
            <person name="Thoren M.H."/>
            <person name="Johannesson H."/>
        </authorList>
    </citation>
    <scope>NUCLEOTIDE SEQUENCE</scope>
    <source>
        <strain evidence="3">FGSC 1904</strain>
    </source>
</reference>
<evidence type="ECO:0000313" key="4">
    <source>
        <dbReference type="Proteomes" id="UP001281003"/>
    </source>
</evidence>
<feature type="region of interest" description="Disordered" evidence="1">
    <location>
        <begin position="135"/>
        <end position="299"/>
    </location>
</feature>
<feature type="region of interest" description="Disordered" evidence="1">
    <location>
        <begin position="1"/>
        <end position="33"/>
    </location>
</feature>
<feature type="compositionally biased region" description="Basic and acidic residues" evidence="1">
    <location>
        <begin position="245"/>
        <end position="260"/>
    </location>
</feature>
<feature type="transmembrane region" description="Helical" evidence="2">
    <location>
        <begin position="304"/>
        <end position="321"/>
    </location>
</feature>
<keyword evidence="2" id="KW-0472">Membrane</keyword>
<protein>
    <submittedName>
        <fullName evidence="3">Uncharacterized protein</fullName>
    </submittedName>
</protein>
<dbReference type="Proteomes" id="UP001281003">
    <property type="component" value="Unassembled WGS sequence"/>
</dbReference>
<proteinExistence type="predicted"/>
<feature type="compositionally biased region" description="Basic and acidic residues" evidence="1">
    <location>
        <begin position="272"/>
        <end position="287"/>
    </location>
</feature>
<comment type="caution">
    <text evidence="3">The sequence shown here is derived from an EMBL/GenBank/DDBJ whole genome shotgun (WGS) entry which is preliminary data.</text>
</comment>
<dbReference type="EMBL" id="JAUTDP010000010">
    <property type="protein sequence ID" value="KAK3395825.1"/>
    <property type="molecule type" value="Genomic_DNA"/>
</dbReference>
<evidence type="ECO:0000256" key="2">
    <source>
        <dbReference type="SAM" id="Phobius"/>
    </source>
</evidence>
<accession>A0AAE0P9L9</accession>
<name>A0AAE0P9L9_SORBR</name>
<feature type="transmembrane region" description="Helical" evidence="2">
    <location>
        <begin position="85"/>
        <end position="106"/>
    </location>
</feature>
<organism evidence="3 4">
    <name type="scientific">Sordaria brevicollis</name>
    <dbReference type="NCBI Taxonomy" id="83679"/>
    <lineage>
        <taxon>Eukaryota</taxon>
        <taxon>Fungi</taxon>
        <taxon>Dikarya</taxon>
        <taxon>Ascomycota</taxon>
        <taxon>Pezizomycotina</taxon>
        <taxon>Sordariomycetes</taxon>
        <taxon>Sordariomycetidae</taxon>
        <taxon>Sordariales</taxon>
        <taxon>Sordariaceae</taxon>
        <taxon>Sordaria</taxon>
    </lineage>
</organism>
<sequence>MGVAAPRNPNRQVVSSRQVSDTLPTLRSRQTQPSETSYTFSVIETAATIKTTPPVSTTRLLTLEASTHLSSFVSPATSSPSNSSAVALGIVFGVFFGTIIFSFILWRLCRRRSPSKSSASAWPSSNKEAAIMPVRYSSTMRYPQRRTPVRIKSSNRGDRSVPSSEAEKGHSTVKMVKVIQPDVPPPMSQRPSHQVQVSRKGHRRDNSTPRLHPGRQAVVDVSSPTADTWGDKDVHRHERSRHHHNPIDRSSTRDRNHQEHNLPPVIYVAGRATHERSSRRSRERDPQEQPPTQSRSRIRRSQPSILDFIILIVIIILVKFIRGKKKLDTHTLTVAVTKSSKSGSSQIYSAVRGGAVFG</sequence>
<feature type="compositionally biased region" description="Low complexity" evidence="1">
    <location>
        <begin position="290"/>
        <end position="299"/>
    </location>
</feature>
<gene>
    <name evidence="3" type="ORF">B0T20DRAFT_463406</name>
</gene>
<feature type="compositionally biased region" description="Basic and acidic residues" evidence="1">
    <location>
        <begin position="155"/>
        <end position="170"/>
    </location>
</feature>
<evidence type="ECO:0000256" key="1">
    <source>
        <dbReference type="SAM" id="MobiDB-lite"/>
    </source>
</evidence>
<reference evidence="3" key="1">
    <citation type="journal article" date="2023" name="Mol. Phylogenet. Evol.">
        <title>Genome-scale phylogeny and comparative genomics of the fungal order Sordariales.</title>
        <authorList>
            <person name="Hensen N."/>
            <person name="Bonometti L."/>
            <person name="Westerberg I."/>
            <person name="Brannstrom I.O."/>
            <person name="Guillou S."/>
            <person name="Cros-Aarteil S."/>
            <person name="Calhoun S."/>
            <person name="Haridas S."/>
            <person name="Kuo A."/>
            <person name="Mondo S."/>
            <person name="Pangilinan J."/>
            <person name="Riley R."/>
            <person name="LaButti K."/>
            <person name="Andreopoulos B."/>
            <person name="Lipzen A."/>
            <person name="Chen C."/>
            <person name="Yan M."/>
            <person name="Daum C."/>
            <person name="Ng V."/>
            <person name="Clum A."/>
            <person name="Steindorff A."/>
            <person name="Ohm R.A."/>
            <person name="Martin F."/>
            <person name="Silar P."/>
            <person name="Natvig D.O."/>
            <person name="Lalanne C."/>
            <person name="Gautier V."/>
            <person name="Ament-Velasquez S.L."/>
            <person name="Kruys A."/>
            <person name="Hutchinson M.I."/>
            <person name="Powell A.J."/>
            <person name="Barry K."/>
            <person name="Miller A.N."/>
            <person name="Grigoriev I.V."/>
            <person name="Debuchy R."/>
            <person name="Gladieux P."/>
            <person name="Hiltunen Thoren M."/>
            <person name="Johannesson H."/>
        </authorList>
    </citation>
    <scope>NUCLEOTIDE SEQUENCE</scope>
    <source>
        <strain evidence="3">FGSC 1904</strain>
    </source>
</reference>
<dbReference type="AlphaFoldDB" id="A0AAE0P9L9"/>
<keyword evidence="4" id="KW-1185">Reference proteome</keyword>
<feature type="compositionally biased region" description="Polar residues" evidence="1">
    <location>
        <begin position="9"/>
        <end position="33"/>
    </location>
</feature>
<evidence type="ECO:0000313" key="3">
    <source>
        <dbReference type="EMBL" id="KAK3395825.1"/>
    </source>
</evidence>
<keyword evidence="2" id="KW-0812">Transmembrane</keyword>